<dbReference type="Pfam" id="PF13672">
    <property type="entry name" value="PP2C_2"/>
    <property type="match status" value="1"/>
</dbReference>
<dbReference type="SUPFAM" id="SSF51206">
    <property type="entry name" value="cAMP-binding domain-like"/>
    <property type="match status" value="1"/>
</dbReference>
<dbReference type="PRINTS" id="PR00103">
    <property type="entry name" value="CAMPKINASE"/>
</dbReference>
<dbReference type="InterPro" id="IPR000595">
    <property type="entry name" value="cNMP-bd_dom"/>
</dbReference>
<evidence type="ECO:0000313" key="4">
    <source>
        <dbReference type="Proteomes" id="UP000001880"/>
    </source>
</evidence>
<dbReference type="GO" id="GO:0004722">
    <property type="term" value="F:protein serine/threonine phosphatase activity"/>
    <property type="evidence" value="ECO:0007669"/>
    <property type="project" value="UniProtKB-EC"/>
</dbReference>
<evidence type="ECO:0000259" key="1">
    <source>
        <dbReference type="PROSITE" id="PS50042"/>
    </source>
</evidence>
<dbReference type="InterPro" id="IPR036457">
    <property type="entry name" value="PPM-type-like_dom_sf"/>
</dbReference>
<dbReference type="InterPro" id="IPR014710">
    <property type="entry name" value="RmlC-like_jellyroll"/>
</dbReference>
<dbReference type="KEGG" id="hoh:Hoch_3345"/>
<dbReference type="PROSITE" id="PS00888">
    <property type="entry name" value="CNMP_BINDING_1"/>
    <property type="match status" value="1"/>
</dbReference>
<dbReference type="CDD" id="cd00143">
    <property type="entry name" value="PP2Cc"/>
    <property type="match status" value="1"/>
</dbReference>
<dbReference type="eggNOG" id="COG0664">
    <property type="taxonomic scope" value="Bacteria"/>
</dbReference>
<dbReference type="SMART" id="SM00331">
    <property type="entry name" value="PP2C_SIG"/>
    <property type="match status" value="1"/>
</dbReference>
<dbReference type="SMART" id="SM00332">
    <property type="entry name" value="PP2Cc"/>
    <property type="match status" value="1"/>
</dbReference>
<evidence type="ECO:0000313" key="3">
    <source>
        <dbReference type="EMBL" id="ACY15847.1"/>
    </source>
</evidence>
<dbReference type="SUPFAM" id="SSF81606">
    <property type="entry name" value="PP2C-like"/>
    <property type="match status" value="1"/>
</dbReference>
<dbReference type="InterPro" id="IPR018488">
    <property type="entry name" value="cNMP-bd_CS"/>
</dbReference>
<dbReference type="Pfam" id="PF00027">
    <property type="entry name" value="cNMP_binding"/>
    <property type="match status" value="1"/>
</dbReference>
<sequence length="417" mass="45746">MKYFASGATDTGRVRSRNEDFFLVDEPLGLYLVCDGMGGHSAGDVASQLAAERVRDTLREYTALIRSYTEDPKHRTRRKMRGLLDKAVQNACTLVWNEATKDKGKQGMGTTLAMLLVCGPNAFVVHVGDSRVYLVRGRTLCQLTEDHTLINDMVRHGMITPEKAAVHPHKNALTRAIGIQEAVHADILHVEVMLGDRFLLCSDGLTKHLSGQEILATVVKLGADEVTAALLKRTNARGGSDNVTAVLVGADEGAAGAPQSEHNTIVAAKIDTLRRIPMFAGFEYKQLVKFLEIGEVRTVESGETVIREGEEGATMYVILFGQADVFRGGARVNSLEPGDYFGEMSLIDKVPRSATVVTSARTTFLTLERERFFALTRSDAGIATSVFWSLVQKLNSRLRRADDEVHRLKQSLEGEQA</sequence>
<dbReference type="EC" id="3.1.3.16" evidence="3"/>
<dbReference type="eggNOG" id="COG0631">
    <property type="taxonomic scope" value="Bacteria"/>
</dbReference>
<dbReference type="Proteomes" id="UP000001880">
    <property type="component" value="Chromosome"/>
</dbReference>
<dbReference type="PROSITE" id="PS50042">
    <property type="entry name" value="CNMP_BINDING_3"/>
    <property type="match status" value="1"/>
</dbReference>
<dbReference type="PROSITE" id="PS00889">
    <property type="entry name" value="CNMP_BINDING_2"/>
    <property type="match status" value="1"/>
</dbReference>
<dbReference type="RefSeq" id="WP_012828447.1">
    <property type="nucleotide sequence ID" value="NC_013440.1"/>
</dbReference>
<dbReference type="PANTHER" id="PTHR23011:SF28">
    <property type="entry name" value="CYCLIC NUCLEOTIDE-BINDING DOMAIN CONTAINING PROTEIN"/>
    <property type="match status" value="1"/>
</dbReference>
<dbReference type="SMART" id="SM00100">
    <property type="entry name" value="cNMP"/>
    <property type="match status" value="1"/>
</dbReference>
<dbReference type="HOGENOM" id="CLU_658519_0_0_7"/>
<protein>
    <submittedName>
        <fullName evidence="3">Cyclic nucleotide-binding protein</fullName>
        <ecNumber evidence="3">3.1.3.16</ecNumber>
    </submittedName>
</protein>
<feature type="domain" description="Cyclic nucleotide-binding" evidence="1">
    <location>
        <begin position="278"/>
        <end position="372"/>
    </location>
</feature>
<dbReference type="Gene3D" id="3.60.40.10">
    <property type="entry name" value="PPM-type phosphatase domain"/>
    <property type="match status" value="1"/>
</dbReference>
<keyword evidence="3" id="KW-0378">Hydrolase</keyword>
<dbReference type="EMBL" id="CP001804">
    <property type="protein sequence ID" value="ACY15847.1"/>
    <property type="molecule type" value="Genomic_DNA"/>
</dbReference>
<proteinExistence type="predicted"/>
<reference evidence="3 4" key="1">
    <citation type="journal article" date="2010" name="Stand. Genomic Sci.">
        <title>Complete genome sequence of Haliangium ochraceum type strain (SMP-2).</title>
        <authorList>
            <consortium name="US DOE Joint Genome Institute (JGI-PGF)"/>
            <person name="Ivanova N."/>
            <person name="Daum C."/>
            <person name="Lang E."/>
            <person name="Abt B."/>
            <person name="Kopitz M."/>
            <person name="Saunders E."/>
            <person name="Lapidus A."/>
            <person name="Lucas S."/>
            <person name="Glavina Del Rio T."/>
            <person name="Nolan M."/>
            <person name="Tice H."/>
            <person name="Copeland A."/>
            <person name="Cheng J.F."/>
            <person name="Chen F."/>
            <person name="Bruce D."/>
            <person name="Goodwin L."/>
            <person name="Pitluck S."/>
            <person name="Mavromatis K."/>
            <person name="Pati A."/>
            <person name="Mikhailova N."/>
            <person name="Chen A."/>
            <person name="Palaniappan K."/>
            <person name="Land M."/>
            <person name="Hauser L."/>
            <person name="Chang Y.J."/>
            <person name="Jeffries C.D."/>
            <person name="Detter J.C."/>
            <person name="Brettin T."/>
            <person name="Rohde M."/>
            <person name="Goker M."/>
            <person name="Bristow J."/>
            <person name="Markowitz V."/>
            <person name="Eisen J.A."/>
            <person name="Hugenholtz P."/>
            <person name="Kyrpides N.C."/>
            <person name="Klenk H.P."/>
        </authorList>
    </citation>
    <scope>NUCLEOTIDE SEQUENCE [LARGE SCALE GENOMIC DNA]</scope>
    <source>
        <strain evidence="4">DSM 14365 / CIP 107738 / JCM 11303 / AJ 13395 / SMP-2</strain>
    </source>
</reference>
<keyword evidence="4" id="KW-1185">Reference proteome</keyword>
<dbReference type="NCBIfam" id="NF033484">
    <property type="entry name" value="Stp1_PP2C_phos"/>
    <property type="match status" value="1"/>
</dbReference>
<dbReference type="AlphaFoldDB" id="D0LV06"/>
<dbReference type="PANTHER" id="PTHR23011">
    <property type="entry name" value="CYCLIC NUCLEOTIDE-BINDING DOMAIN CONTAINING PROTEIN"/>
    <property type="match status" value="1"/>
</dbReference>
<dbReference type="OrthoDB" id="9801841at2"/>
<dbReference type="CDD" id="cd00038">
    <property type="entry name" value="CAP_ED"/>
    <property type="match status" value="1"/>
</dbReference>
<dbReference type="STRING" id="502025.Hoch_3345"/>
<dbReference type="InterPro" id="IPR001932">
    <property type="entry name" value="PPM-type_phosphatase-like_dom"/>
</dbReference>
<organism evidence="3 4">
    <name type="scientific">Haliangium ochraceum (strain DSM 14365 / JCM 11303 / SMP-2)</name>
    <dbReference type="NCBI Taxonomy" id="502025"/>
    <lineage>
        <taxon>Bacteria</taxon>
        <taxon>Pseudomonadati</taxon>
        <taxon>Myxococcota</taxon>
        <taxon>Polyangia</taxon>
        <taxon>Haliangiales</taxon>
        <taxon>Kofleriaceae</taxon>
        <taxon>Haliangium</taxon>
    </lineage>
</organism>
<name>D0LV06_HALO1</name>
<feature type="domain" description="PPM-type phosphatase" evidence="2">
    <location>
        <begin position="4"/>
        <end position="250"/>
    </location>
</feature>
<dbReference type="PROSITE" id="PS51746">
    <property type="entry name" value="PPM_2"/>
    <property type="match status" value="1"/>
</dbReference>
<dbReference type="Gene3D" id="2.60.120.10">
    <property type="entry name" value="Jelly Rolls"/>
    <property type="match status" value="1"/>
</dbReference>
<accession>D0LV06</accession>
<dbReference type="InterPro" id="IPR018490">
    <property type="entry name" value="cNMP-bd_dom_sf"/>
</dbReference>
<evidence type="ECO:0000259" key="2">
    <source>
        <dbReference type="PROSITE" id="PS51746"/>
    </source>
</evidence>
<gene>
    <name evidence="3" type="ordered locus">Hoch_3345</name>
</gene>